<name>A0A1X2EFK8_9MYCO</name>
<dbReference type="Pfam" id="PF11203">
    <property type="entry name" value="EccE"/>
    <property type="match status" value="1"/>
</dbReference>
<keyword evidence="6 8" id="KW-0472">Membrane</keyword>
<comment type="similarity">
    <text evidence="2">Belongs to the EccE family.</text>
</comment>
<evidence type="ECO:0000259" key="9">
    <source>
        <dbReference type="Pfam" id="PF11203"/>
    </source>
</evidence>
<evidence type="ECO:0000313" key="11">
    <source>
        <dbReference type="Proteomes" id="UP000193090"/>
    </source>
</evidence>
<evidence type="ECO:0000256" key="3">
    <source>
        <dbReference type="ARBA" id="ARBA00022475"/>
    </source>
</evidence>
<dbReference type="InterPro" id="IPR050051">
    <property type="entry name" value="EccE_dom"/>
</dbReference>
<evidence type="ECO:0000313" key="10">
    <source>
        <dbReference type="EMBL" id="ORX00205.1"/>
    </source>
</evidence>
<organism evidence="10 11">
    <name type="scientific">Mycolicibacillus trivialis</name>
    <dbReference type="NCBI Taxonomy" id="1798"/>
    <lineage>
        <taxon>Bacteria</taxon>
        <taxon>Bacillati</taxon>
        <taxon>Actinomycetota</taxon>
        <taxon>Actinomycetes</taxon>
        <taxon>Mycobacteriales</taxon>
        <taxon>Mycobacteriaceae</taxon>
        <taxon>Mycolicibacillus</taxon>
    </lineage>
</organism>
<evidence type="ECO:0000256" key="6">
    <source>
        <dbReference type="ARBA" id="ARBA00023136"/>
    </source>
</evidence>
<keyword evidence="3" id="KW-1003">Cell membrane</keyword>
<evidence type="ECO:0000256" key="7">
    <source>
        <dbReference type="SAM" id="MobiDB-lite"/>
    </source>
</evidence>
<evidence type="ECO:0000256" key="8">
    <source>
        <dbReference type="SAM" id="Phobius"/>
    </source>
</evidence>
<keyword evidence="4 8" id="KW-0812">Transmembrane</keyword>
<reference evidence="10 11" key="1">
    <citation type="submission" date="2016-01" db="EMBL/GenBank/DDBJ databases">
        <title>The new phylogeny of the genus Mycobacterium.</title>
        <authorList>
            <person name="Tarcisio F."/>
            <person name="Conor M."/>
            <person name="Antonella G."/>
            <person name="Elisabetta G."/>
            <person name="Giulia F.S."/>
            <person name="Sara T."/>
            <person name="Anna F."/>
            <person name="Clotilde B."/>
            <person name="Roberto B."/>
            <person name="Veronica D.S."/>
            <person name="Fabio R."/>
            <person name="Monica P."/>
            <person name="Olivier J."/>
            <person name="Enrico T."/>
            <person name="Nicola S."/>
        </authorList>
    </citation>
    <scope>NUCLEOTIDE SEQUENCE [LARGE SCALE GENOMIC DNA]</scope>
    <source>
        <strain evidence="10 11">DSM 44153</strain>
    </source>
</reference>
<evidence type="ECO:0000256" key="1">
    <source>
        <dbReference type="ARBA" id="ARBA00004236"/>
    </source>
</evidence>
<evidence type="ECO:0000256" key="2">
    <source>
        <dbReference type="ARBA" id="ARBA00007759"/>
    </source>
</evidence>
<dbReference type="EMBL" id="LQPZ01000044">
    <property type="protein sequence ID" value="ORX00205.1"/>
    <property type="molecule type" value="Genomic_DNA"/>
</dbReference>
<keyword evidence="11" id="KW-1185">Reference proteome</keyword>
<dbReference type="AlphaFoldDB" id="A0A1X2EFK8"/>
<dbReference type="InterPro" id="IPR021368">
    <property type="entry name" value="T7SS_EccE"/>
</dbReference>
<comment type="subcellular location">
    <subcellularLocation>
        <location evidence="1">Cell membrane</location>
    </subcellularLocation>
</comment>
<sequence length="323" mass="34962">MVWPGPARLTLVLLAIIPAAMAYPWQTVRDRWILGIAVAITLLLLVWWRGLHLTTMAGRSLGMLRGNRVKRSVSRSADRVTVVIGVQSTDPAADTLPLPLIAGYLDRYGIRAHSIQITSHDTAASTARDTWIGLTVAASDNLRALEARSASIPLVETTRVTARRLVDHLREVGWDAAIVEVDEVPALVGPEDRERWRAVDSGDGYLAAYRVTVDSDLADTLRAVWSHSAQETWTTVQITGSANDPSIAAACAFRTAERPQGAAPLPGLTPQRGIHRAVLTAISPLTADRLDGNSAVSPEALERLRWPSARRPGSPKKSRHAAA</sequence>
<evidence type="ECO:0000256" key="5">
    <source>
        <dbReference type="ARBA" id="ARBA00022989"/>
    </source>
</evidence>
<dbReference type="GO" id="GO:0005886">
    <property type="term" value="C:plasma membrane"/>
    <property type="evidence" value="ECO:0007669"/>
    <property type="project" value="UniProtKB-SubCell"/>
</dbReference>
<proteinExistence type="inferred from homology"/>
<evidence type="ECO:0000256" key="4">
    <source>
        <dbReference type="ARBA" id="ARBA00022692"/>
    </source>
</evidence>
<keyword evidence="5 8" id="KW-1133">Transmembrane helix</keyword>
<dbReference type="STRING" id="1798.AWC30_16085"/>
<feature type="compositionally biased region" description="Basic residues" evidence="7">
    <location>
        <begin position="313"/>
        <end position="323"/>
    </location>
</feature>
<accession>A0A1X2EFK8</accession>
<feature type="transmembrane region" description="Helical" evidence="8">
    <location>
        <begin position="32"/>
        <end position="51"/>
    </location>
</feature>
<feature type="region of interest" description="Disordered" evidence="7">
    <location>
        <begin position="289"/>
        <end position="323"/>
    </location>
</feature>
<gene>
    <name evidence="10" type="ORF">AWC30_16085</name>
</gene>
<dbReference type="NCBIfam" id="TIGR03923">
    <property type="entry name" value="T7SS_EccE"/>
    <property type="match status" value="1"/>
</dbReference>
<dbReference type="Proteomes" id="UP000193090">
    <property type="component" value="Unassembled WGS sequence"/>
</dbReference>
<comment type="caution">
    <text evidence="10">The sequence shown here is derived from an EMBL/GenBank/DDBJ whole genome shotgun (WGS) entry which is preliminary data.</text>
</comment>
<dbReference type="OrthoDB" id="4760969at2"/>
<feature type="domain" description="Type VII secretion system protein EccE" evidence="9">
    <location>
        <begin position="126"/>
        <end position="211"/>
    </location>
</feature>
<protein>
    <recommendedName>
        <fullName evidence="9">Type VII secretion system protein EccE domain-containing protein</fullName>
    </recommendedName>
</protein>